<reference evidence="1 2" key="1">
    <citation type="submission" date="2019-06" db="EMBL/GenBank/DDBJ databases">
        <title>Sorghum-associated microbial communities from plants grown in Nebraska, USA.</title>
        <authorList>
            <person name="Schachtman D."/>
        </authorList>
    </citation>
    <scope>NUCLEOTIDE SEQUENCE [LARGE SCALE GENOMIC DNA]</scope>
    <source>
        <strain evidence="1 2">1225</strain>
    </source>
</reference>
<dbReference type="RefSeq" id="WP_145641652.1">
    <property type="nucleotide sequence ID" value="NZ_VIWP01000009.1"/>
</dbReference>
<protein>
    <submittedName>
        <fullName evidence="1">Uncharacterized protein</fullName>
    </submittedName>
</protein>
<organism evidence="1 2">
    <name type="scientific">Neorhizobium alkalisoli</name>
    <dbReference type="NCBI Taxonomy" id="528178"/>
    <lineage>
        <taxon>Bacteria</taxon>
        <taxon>Pseudomonadati</taxon>
        <taxon>Pseudomonadota</taxon>
        <taxon>Alphaproteobacteria</taxon>
        <taxon>Hyphomicrobiales</taxon>
        <taxon>Rhizobiaceae</taxon>
        <taxon>Rhizobium/Agrobacterium group</taxon>
        <taxon>Neorhizobium</taxon>
    </lineage>
</organism>
<evidence type="ECO:0000313" key="2">
    <source>
        <dbReference type="Proteomes" id="UP000320653"/>
    </source>
</evidence>
<comment type="caution">
    <text evidence="1">The sequence shown here is derived from an EMBL/GenBank/DDBJ whole genome shotgun (WGS) entry which is preliminary data.</text>
</comment>
<evidence type="ECO:0000313" key="1">
    <source>
        <dbReference type="EMBL" id="TWF47948.1"/>
    </source>
</evidence>
<name>A0A561QC48_9HYPH</name>
<dbReference type="OrthoDB" id="8478307at2"/>
<sequence>MNIARSTDYEVVEKRLAKFLRAQTSVFQFCEELKQWCAASIEGDYDQANYEVAKHIAKDVAAFEVAFDAFEVEFWNYVEDVDRTRSRVDRMVSQAGMADHKEYFFGKIEACTARLSDVFAEVNAAELDWPFLDELEKSLEGLYDVTEDLIDIDPSRLENSLIAELLAMVPMQRVAPLEVIATPSSIRRKATTRVSSRVDDAHIEQAMLALREIVGDTCEELNRSNCDPRIRKSFGKCLDEISKARELFSPISFGIYVSVANSFKDIATEEFSAFLGRQVVATLLQCDIFLRNFDAWTEYSRGDLGSATDDSAAALRDFRAMIDEPLFEEDVRTAVELLLEDRRDFGARGKIDHSIFQSISNTISEVCRQGLRLASTARRSFSSLIGDTIWDAGKAGVGLLAVGWIIQHKDALLLLASQYQFLSWIKPVVEFFITGHGA</sequence>
<proteinExistence type="predicted"/>
<dbReference type="AlphaFoldDB" id="A0A561QC48"/>
<gene>
    <name evidence="1" type="ORF">FHW37_10911</name>
</gene>
<dbReference type="Proteomes" id="UP000320653">
    <property type="component" value="Unassembled WGS sequence"/>
</dbReference>
<accession>A0A561QC48</accession>
<keyword evidence="2" id="KW-1185">Reference proteome</keyword>
<dbReference type="EMBL" id="VIWP01000009">
    <property type="protein sequence ID" value="TWF47948.1"/>
    <property type="molecule type" value="Genomic_DNA"/>
</dbReference>